<proteinExistence type="predicted"/>
<dbReference type="InterPro" id="IPR005651">
    <property type="entry name" value="Trm112-like"/>
</dbReference>
<name>A0A2J6N444_9CREN</name>
<dbReference type="EMBL" id="PNIM01000001">
    <property type="protein sequence ID" value="PMB76111.1"/>
    <property type="molecule type" value="Genomic_DNA"/>
</dbReference>
<dbReference type="EMBL" id="DSFH01000062">
    <property type="protein sequence ID" value="HEW64400.1"/>
    <property type="molecule type" value="Genomic_DNA"/>
</dbReference>
<dbReference type="Proteomes" id="UP000886076">
    <property type="component" value="Unassembled WGS sequence"/>
</dbReference>
<organism evidence="2 3">
    <name type="scientific">Fervidicoccus fontis</name>
    <dbReference type="NCBI Taxonomy" id="683846"/>
    <lineage>
        <taxon>Archaea</taxon>
        <taxon>Thermoproteota</taxon>
        <taxon>Thermoprotei</taxon>
        <taxon>Fervidicoccales</taxon>
        <taxon>Fervidicoccaceae</taxon>
        <taxon>Fervidicoccus</taxon>
    </lineage>
</organism>
<gene>
    <name evidence="2" type="ORF">C0188_00360</name>
    <name evidence="1" type="ORF">ENO39_05035</name>
</gene>
<evidence type="ECO:0000313" key="2">
    <source>
        <dbReference type="EMBL" id="PMB76111.1"/>
    </source>
</evidence>
<reference evidence="2 3" key="1">
    <citation type="submission" date="2018-01" db="EMBL/GenBank/DDBJ databases">
        <title>Metagenomic assembled genomes from two thermal pools in the Uzon Caldera, Kamchatka, Russia.</title>
        <authorList>
            <person name="Wilkins L."/>
            <person name="Ettinger C."/>
        </authorList>
    </citation>
    <scope>NUCLEOTIDE SEQUENCE [LARGE SCALE GENOMIC DNA]</scope>
    <source>
        <strain evidence="2">ZAV-06</strain>
    </source>
</reference>
<dbReference type="RefSeq" id="WP_272985719.1">
    <property type="nucleotide sequence ID" value="NZ_DSFH01000062.1"/>
</dbReference>
<comment type="caution">
    <text evidence="2">The sequence shown here is derived from an EMBL/GenBank/DDBJ whole genome shotgun (WGS) entry which is preliminary data.</text>
</comment>
<dbReference type="SUPFAM" id="SSF158997">
    <property type="entry name" value="Trm112p-like"/>
    <property type="match status" value="1"/>
</dbReference>
<dbReference type="AlphaFoldDB" id="A0A2J6N444"/>
<reference evidence="1" key="2">
    <citation type="journal article" date="2020" name="mSystems">
        <title>Genome- and Community-Level Interaction Insights into Carbon Utilization and Element Cycling Functions of Hydrothermarchaeota in Hydrothermal Sediment.</title>
        <authorList>
            <person name="Zhou Z."/>
            <person name="Liu Y."/>
            <person name="Xu W."/>
            <person name="Pan J."/>
            <person name="Luo Z.H."/>
            <person name="Li M."/>
        </authorList>
    </citation>
    <scope>NUCLEOTIDE SEQUENCE [LARGE SCALE GENOMIC DNA]</scope>
    <source>
        <strain evidence="1">SpSt-1261</strain>
    </source>
</reference>
<dbReference type="Proteomes" id="UP000237153">
    <property type="component" value="Unassembled WGS sequence"/>
</dbReference>
<dbReference type="Gene3D" id="2.20.25.10">
    <property type="match status" value="1"/>
</dbReference>
<evidence type="ECO:0000313" key="3">
    <source>
        <dbReference type="Proteomes" id="UP000237153"/>
    </source>
</evidence>
<protein>
    <submittedName>
        <fullName evidence="1">Trm112 family protein</fullName>
    </submittedName>
</protein>
<sequence length="132" mass="15626">MKYRLMDILACPICKKFPLELIVIESVEKERKLSQKAPLCELYCAYRGDFIKNLTTLPPCEECFKREIETGVLYCPGCGRWYPIINGIPHMLPDYIRKEEKNKDIEFLKKYKDKLPEKIWKKGMPYNLGEDE</sequence>
<accession>A0A2J6N444</accession>
<evidence type="ECO:0000313" key="1">
    <source>
        <dbReference type="EMBL" id="HEW64400.1"/>
    </source>
</evidence>
<dbReference type="Pfam" id="PF03966">
    <property type="entry name" value="Trm112p"/>
    <property type="match status" value="1"/>
</dbReference>